<dbReference type="EMBL" id="JBGMDY010000006">
    <property type="protein sequence ID" value="KAL2332391.1"/>
    <property type="molecule type" value="Genomic_DNA"/>
</dbReference>
<gene>
    <name evidence="2" type="ORF">Fmac_019972</name>
</gene>
<keyword evidence="1" id="KW-0472">Membrane</keyword>
<accession>A0ABD1M9C1</accession>
<keyword evidence="1" id="KW-1133">Transmembrane helix</keyword>
<dbReference type="Proteomes" id="UP001603857">
    <property type="component" value="Unassembled WGS sequence"/>
</dbReference>
<proteinExistence type="predicted"/>
<evidence type="ECO:0000313" key="3">
    <source>
        <dbReference type="Proteomes" id="UP001603857"/>
    </source>
</evidence>
<feature type="transmembrane region" description="Helical" evidence="1">
    <location>
        <begin position="30"/>
        <end position="49"/>
    </location>
</feature>
<evidence type="ECO:0000256" key="1">
    <source>
        <dbReference type="SAM" id="Phobius"/>
    </source>
</evidence>
<comment type="caution">
    <text evidence="2">The sequence shown here is derived from an EMBL/GenBank/DDBJ whole genome shotgun (WGS) entry which is preliminary data.</text>
</comment>
<protein>
    <recommendedName>
        <fullName evidence="4">Photosystem II protein K</fullName>
    </recommendedName>
</protein>
<name>A0ABD1M9C1_9FABA</name>
<organism evidence="2 3">
    <name type="scientific">Flemingia macrophylla</name>
    <dbReference type="NCBI Taxonomy" id="520843"/>
    <lineage>
        <taxon>Eukaryota</taxon>
        <taxon>Viridiplantae</taxon>
        <taxon>Streptophyta</taxon>
        <taxon>Embryophyta</taxon>
        <taxon>Tracheophyta</taxon>
        <taxon>Spermatophyta</taxon>
        <taxon>Magnoliopsida</taxon>
        <taxon>eudicotyledons</taxon>
        <taxon>Gunneridae</taxon>
        <taxon>Pentapetalae</taxon>
        <taxon>rosids</taxon>
        <taxon>fabids</taxon>
        <taxon>Fabales</taxon>
        <taxon>Fabaceae</taxon>
        <taxon>Papilionoideae</taxon>
        <taxon>50 kb inversion clade</taxon>
        <taxon>NPAAA clade</taxon>
        <taxon>indigoferoid/millettioid clade</taxon>
        <taxon>Phaseoleae</taxon>
        <taxon>Flemingia</taxon>
    </lineage>
</organism>
<keyword evidence="3" id="KW-1185">Reference proteome</keyword>
<sequence>MYPCSNRVILSIQQFPVTLFNIASFFSSPFPFITALVISHISFLFPSYLS</sequence>
<dbReference type="AlphaFoldDB" id="A0ABD1M9C1"/>
<evidence type="ECO:0008006" key="4">
    <source>
        <dbReference type="Google" id="ProtNLM"/>
    </source>
</evidence>
<reference evidence="2 3" key="1">
    <citation type="submission" date="2024-08" db="EMBL/GenBank/DDBJ databases">
        <title>Insights into the chromosomal genome structure of Flemingia macrophylla.</title>
        <authorList>
            <person name="Ding Y."/>
            <person name="Zhao Y."/>
            <person name="Bi W."/>
            <person name="Wu M."/>
            <person name="Zhao G."/>
            <person name="Gong Y."/>
            <person name="Li W."/>
            <person name="Zhang P."/>
        </authorList>
    </citation>
    <scope>NUCLEOTIDE SEQUENCE [LARGE SCALE GENOMIC DNA]</scope>
    <source>
        <strain evidence="2">DYQJB</strain>
        <tissue evidence="2">Leaf</tissue>
    </source>
</reference>
<keyword evidence="1" id="KW-0812">Transmembrane</keyword>
<evidence type="ECO:0000313" key="2">
    <source>
        <dbReference type="EMBL" id="KAL2332391.1"/>
    </source>
</evidence>